<dbReference type="AlphaFoldDB" id="A0AAV4S2N5"/>
<feature type="signal peptide" evidence="1">
    <location>
        <begin position="1"/>
        <end position="24"/>
    </location>
</feature>
<evidence type="ECO:0000313" key="3">
    <source>
        <dbReference type="Proteomes" id="UP001054837"/>
    </source>
</evidence>
<gene>
    <name evidence="2" type="ORF">CDAR_574341</name>
</gene>
<keyword evidence="3" id="KW-1185">Reference proteome</keyword>
<dbReference type="Proteomes" id="UP001054837">
    <property type="component" value="Unassembled WGS sequence"/>
</dbReference>
<evidence type="ECO:0008006" key="4">
    <source>
        <dbReference type="Google" id="ProtNLM"/>
    </source>
</evidence>
<evidence type="ECO:0000256" key="1">
    <source>
        <dbReference type="SAM" id="SignalP"/>
    </source>
</evidence>
<evidence type="ECO:0000313" key="2">
    <source>
        <dbReference type="EMBL" id="GIY27910.1"/>
    </source>
</evidence>
<dbReference type="EMBL" id="BPLQ01007102">
    <property type="protein sequence ID" value="GIY27910.1"/>
    <property type="molecule type" value="Genomic_DNA"/>
</dbReference>
<proteinExistence type="predicted"/>
<keyword evidence="1" id="KW-0732">Signal</keyword>
<name>A0AAV4S2N5_9ARAC</name>
<accession>A0AAV4S2N5</accession>
<organism evidence="2 3">
    <name type="scientific">Caerostris darwini</name>
    <dbReference type="NCBI Taxonomy" id="1538125"/>
    <lineage>
        <taxon>Eukaryota</taxon>
        <taxon>Metazoa</taxon>
        <taxon>Ecdysozoa</taxon>
        <taxon>Arthropoda</taxon>
        <taxon>Chelicerata</taxon>
        <taxon>Arachnida</taxon>
        <taxon>Araneae</taxon>
        <taxon>Araneomorphae</taxon>
        <taxon>Entelegynae</taxon>
        <taxon>Araneoidea</taxon>
        <taxon>Araneidae</taxon>
        <taxon>Caerostris</taxon>
    </lineage>
</organism>
<feature type="chain" id="PRO_5043697074" description="Secreted protein" evidence="1">
    <location>
        <begin position="25"/>
        <end position="87"/>
    </location>
</feature>
<protein>
    <recommendedName>
        <fullName evidence="4">Secreted protein</fullName>
    </recommendedName>
</protein>
<comment type="caution">
    <text evidence="2">The sequence shown here is derived from an EMBL/GenBank/DDBJ whole genome shotgun (WGS) entry which is preliminary data.</text>
</comment>
<reference evidence="2 3" key="1">
    <citation type="submission" date="2021-06" db="EMBL/GenBank/DDBJ databases">
        <title>Caerostris darwini draft genome.</title>
        <authorList>
            <person name="Kono N."/>
            <person name="Arakawa K."/>
        </authorList>
    </citation>
    <scope>NUCLEOTIDE SEQUENCE [LARGE SCALE GENOMIC DNA]</scope>
</reference>
<sequence length="87" mass="9784">MELKMTLLIAKLCLACHCTTMSFAQEGGLGTIAGIPIQYQAPKHMSESEWEIEKIQCILIQRTILYPIGFESISTSTQRSSKEKQHL</sequence>